<comment type="caution">
    <text evidence="3">The sequence shown here is derived from an EMBL/GenBank/DDBJ whole genome shotgun (WGS) entry which is preliminary data.</text>
</comment>
<reference evidence="3" key="1">
    <citation type="submission" date="2023-04" db="EMBL/GenBank/DDBJ databases">
        <title>Genomic diversity of scab-causing Streptomyces spp. in the province of Quebec, Canada.</title>
        <authorList>
            <person name="Biessy A."/>
            <person name="Cadieux M."/>
            <person name="Ciotola M."/>
            <person name="Filion M."/>
        </authorList>
    </citation>
    <scope>NUCLEOTIDE SEQUENCE</scope>
    <source>
        <strain evidence="3">B21-115</strain>
    </source>
</reference>
<keyword evidence="4" id="KW-1185">Reference proteome</keyword>
<name>A0ABU8B103_9ACTN</name>
<gene>
    <name evidence="3" type="ORF">QBA35_41500</name>
</gene>
<feature type="region of interest" description="Disordered" evidence="1">
    <location>
        <begin position="14"/>
        <end position="61"/>
    </location>
</feature>
<evidence type="ECO:0000313" key="3">
    <source>
        <dbReference type="EMBL" id="MEH0639614.1"/>
    </source>
</evidence>
<evidence type="ECO:0000256" key="2">
    <source>
        <dbReference type="SAM" id="SignalP"/>
    </source>
</evidence>
<keyword evidence="2" id="KW-0732">Signal</keyword>
<accession>A0ABU8B103</accession>
<evidence type="ECO:0000256" key="1">
    <source>
        <dbReference type="SAM" id="MobiDB-lite"/>
    </source>
</evidence>
<dbReference type="Proteomes" id="UP001310290">
    <property type="component" value="Unassembled WGS sequence"/>
</dbReference>
<organism evidence="3 4">
    <name type="scientific">Streptomyces bottropensis</name>
    <dbReference type="NCBI Taxonomy" id="42235"/>
    <lineage>
        <taxon>Bacteria</taxon>
        <taxon>Bacillati</taxon>
        <taxon>Actinomycetota</taxon>
        <taxon>Actinomycetes</taxon>
        <taxon>Kitasatosporales</taxon>
        <taxon>Streptomycetaceae</taxon>
        <taxon>Streptomyces</taxon>
    </lineage>
</organism>
<protein>
    <submittedName>
        <fullName evidence="3">Signal peptide protein</fullName>
    </submittedName>
</protein>
<sequence length="172" mass="18246">MTLLVGISGLATSGAATATPQPAPAAAAASVSSQTQTHTQTRTQVQVQPPVSPTGFVDLRTRPLPADTRQHTFTVTYRNDAATDRTVAPQLLVVSPDTGPFLSPSDITLEHRQTDGCWEAVEVGTQTGTLFTDLSTARRTLHPGQTLTEVYRLTVATPHAKSTVAPRVALYD</sequence>
<dbReference type="EMBL" id="JARULZ010000003">
    <property type="protein sequence ID" value="MEH0639614.1"/>
    <property type="molecule type" value="Genomic_DNA"/>
</dbReference>
<proteinExistence type="predicted"/>
<feature type="compositionally biased region" description="Low complexity" evidence="1">
    <location>
        <begin position="14"/>
        <end position="49"/>
    </location>
</feature>
<evidence type="ECO:0000313" key="4">
    <source>
        <dbReference type="Proteomes" id="UP001310290"/>
    </source>
</evidence>
<feature type="signal peptide" evidence="2">
    <location>
        <begin position="1"/>
        <end position="18"/>
    </location>
</feature>
<feature type="chain" id="PRO_5045255080" evidence="2">
    <location>
        <begin position="19"/>
        <end position="172"/>
    </location>
</feature>